<comment type="caution">
    <text evidence="1">The sequence shown here is derived from an EMBL/GenBank/DDBJ whole genome shotgun (WGS) entry which is preliminary data.</text>
</comment>
<evidence type="ECO:0000313" key="1">
    <source>
        <dbReference type="EMBL" id="RXG44050.1"/>
    </source>
</evidence>
<sequence>MPMFYLKLWNGPLPSSSLDCALKFFDSVRRPHYALFRTMDQIASKRHQISTESTSVEEIVIGQVDNVSSPVHNWIYRSDADQTLADTIVHMKQGTYML</sequence>
<accession>A0A366NLV1</accession>
<dbReference type="Proteomes" id="UP000288725">
    <property type="component" value="Chromosome 3"/>
</dbReference>
<dbReference type="AlphaFoldDB" id="A0A366NLV1"/>
<protein>
    <submittedName>
        <fullName evidence="1">Uncharacterized protein</fullName>
    </submittedName>
</protein>
<organism evidence="1 2">
    <name type="scientific">Verticillium dahliae</name>
    <name type="common">Verticillium wilt</name>
    <dbReference type="NCBI Taxonomy" id="27337"/>
    <lineage>
        <taxon>Eukaryota</taxon>
        <taxon>Fungi</taxon>
        <taxon>Dikarya</taxon>
        <taxon>Ascomycota</taxon>
        <taxon>Pezizomycotina</taxon>
        <taxon>Sordariomycetes</taxon>
        <taxon>Hypocreomycetidae</taxon>
        <taxon>Glomerellales</taxon>
        <taxon>Plectosphaerellaceae</taxon>
        <taxon>Verticillium</taxon>
    </lineage>
</organism>
<gene>
    <name evidence="1" type="ORF">VDGE_21205</name>
</gene>
<name>A0A366NLV1_VERDA</name>
<reference evidence="1 2" key="1">
    <citation type="submission" date="2018-12" db="EMBL/GenBank/DDBJ databases">
        <title>Genome of Verticillium dahliae isolate Getta Getta.</title>
        <authorList>
            <person name="Gardiner D.M."/>
        </authorList>
    </citation>
    <scope>NUCLEOTIDE SEQUENCE [LARGE SCALE GENOMIC DNA]</scope>
    <source>
        <strain evidence="1 2">Getta Getta</strain>
    </source>
</reference>
<evidence type="ECO:0000313" key="2">
    <source>
        <dbReference type="Proteomes" id="UP000288725"/>
    </source>
</evidence>
<proteinExistence type="predicted"/>
<dbReference type="EMBL" id="RSDZ01000097">
    <property type="protein sequence ID" value="RXG44050.1"/>
    <property type="molecule type" value="Genomic_DNA"/>
</dbReference>